<evidence type="ECO:0000259" key="2">
    <source>
        <dbReference type="Pfam" id="PF01593"/>
    </source>
</evidence>
<evidence type="ECO:0000313" key="4">
    <source>
        <dbReference type="Proteomes" id="UP001165565"/>
    </source>
</evidence>
<dbReference type="GO" id="GO:0016491">
    <property type="term" value="F:oxidoreductase activity"/>
    <property type="evidence" value="ECO:0007669"/>
    <property type="project" value="InterPro"/>
</dbReference>
<name>A0AA41ZDE3_9SPHN</name>
<accession>A0AA41ZDE3</accession>
<reference evidence="3" key="1">
    <citation type="submission" date="2022-06" db="EMBL/GenBank/DDBJ databases">
        <title>Sphingomonas sp. nov. isolated from rhizosphere soil of tomato.</title>
        <authorList>
            <person name="Dong H."/>
            <person name="Gao R."/>
        </authorList>
    </citation>
    <scope>NUCLEOTIDE SEQUENCE</scope>
    <source>
        <strain evidence="3">MMSM24</strain>
    </source>
</reference>
<dbReference type="AlphaFoldDB" id="A0AA41ZDE3"/>
<gene>
    <name evidence="3" type="ORF">NEE01_22765</name>
</gene>
<dbReference type="PANTHER" id="PTHR43734">
    <property type="entry name" value="PHYTOENE DESATURASE"/>
    <property type="match status" value="1"/>
</dbReference>
<dbReference type="PANTHER" id="PTHR43734:SF1">
    <property type="entry name" value="PHYTOENE DESATURASE"/>
    <property type="match status" value="1"/>
</dbReference>
<keyword evidence="4" id="KW-1185">Reference proteome</keyword>
<dbReference type="InterPro" id="IPR036188">
    <property type="entry name" value="FAD/NAD-bd_sf"/>
</dbReference>
<protein>
    <submittedName>
        <fullName evidence="3">FAD-dependent oxidoreductase</fullName>
    </submittedName>
</protein>
<dbReference type="InterPro" id="IPR002937">
    <property type="entry name" value="Amino_oxidase"/>
</dbReference>
<dbReference type="Gene3D" id="3.90.660.50">
    <property type="match status" value="1"/>
</dbReference>
<proteinExistence type="inferred from homology"/>
<comment type="caution">
    <text evidence="3">The sequence shown here is derived from an EMBL/GenBank/DDBJ whole genome shotgun (WGS) entry which is preliminary data.</text>
</comment>
<dbReference type="Gene3D" id="3.50.50.60">
    <property type="entry name" value="FAD/NAD(P)-binding domain"/>
    <property type="match status" value="1"/>
</dbReference>
<dbReference type="Proteomes" id="UP001165565">
    <property type="component" value="Unassembled WGS sequence"/>
</dbReference>
<organism evidence="3 4">
    <name type="scientific">Sphingomonas lycopersici</name>
    <dbReference type="NCBI Taxonomy" id="2951807"/>
    <lineage>
        <taxon>Bacteria</taxon>
        <taxon>Pseudomonadati</taxon>
        <taxon>Pseudomonadota</taxon>
        <taxon>Alphaproteobacteria</taxon>
        <taxon>Sphingomonadales</taxon>
        <taxon>Sphingomonadaceae</taxon>
        <taxon>Sphingomonas</taxon>
    </lineage>
</organism>
<comment type="similarity">
    <text evidence="1">Belongs to the carotenoid/retinoid oxidoreductase family.</text>
</comment>
<feature type="domain" description="Amine oxidase" evidence="2">
    <location>
        <begin position="11"/>
        <end position="254"/>
    </location>
</feature>
<dbReference type="Pfam" id="PF01593">
    <property type="entry name" value="Amino_oxidase"/>
    <property type="match status" value="1"/>
</dbReference>
<dbReference type="SUPFAM" id="SSF51905">
    <property type="entry name" value="FAD/NAD(P)-binding domain"/>
    <property type="match status" value="1"/>
</dbReference>
<dbReference type="EMBL" id="JANFAV010000026">
    <property type="protein sequence ID" value="MCW6537608.1"/>
    <property type="molecule type" value="Genomic_DNA"/>
</dbReference>
<sequence length="442" mass="46216">MFDVIVVGGGIAGLTAAAFAARRGANVILLEASGTFGGRARTRTVSGYHFNQGAHALYRDGLLDEILGELGVNPGGQVPPLEGGFFVVGDELHQAPFSAAGLVSTRLLTAGEKVKLALILRRLRDGSIENSPGATLQDTLTELSRSPKVRAVLATLVRLTSYVHAPQLADGPALLDQLRGALMRNVRYLDGGWGAMIEALHAICVARGATLRSGSPVASIAQHDAAWNARLRDGSVLGARSVILAMNPAQAAALHPCCGRLDELTDAVPARVACLDLGLAKLPRPDMLFALAVDRPLYFSVHSAAARLAPEGASLVHALRYLAPGEQTDHRDLLAELEGFVDLLQPGWRAHEEARQFLAAMPAVSSIPLAARRGMLGRPCVAVEGTEGLFVAGDWVGPVGMLADAAAASGRTAGELAAAFAKQGSDSRDAPDELLLAETRNG</sequence>
<evidence type="ECO:0000313" key="3">
    <source>
        <dbReference type="EMBL" id="MCW6537608.1"/>
    </source>
</evidence>
<evidence type="ECO:0000256" key="1">
    <source>
        <dbReference type="ARBA" id="ARBA00006046"/>
    </source>
</evidence>